<protein>
    <submittedName>
        <fullName evidence="11">TonB-dependent receptor</fullName>
    </submittedName>
</protein>
<organism evidence="11 12">
    <name type="scientific">Shewanella electrica</name>
    <dbReference type="NCBI Taxonomy" id="515560"/>
    <lineage>
        <taxon>Bacteria</taxon>
        <taxon>Pseudomonadati</taxon>
        <taxon>Pseudomonadota</taxon>
        <taxon>Gammaproteobacteria</taxon>
        <taxon>Alteromonadales</taxon>
        <taxon>Shewanellaceae</taxon>
        <taxon>Shewanella</taxon>
    </lineage>
</organism>
<evidence type="ECO:0000259" key="9">
    <source>
        <dbReference type="Pfam" id="PF07715"/>
    </source>
</evidence>
<evidence type="ECO:0000256" key="2">
    <source>
        <dbReference type="ARBA" id="ARBA00022448"/>
    </source>
</evidence>
<dbReference type="SUPFAM" id="SSF49452">
    <property type="entry name" value="Starch-binding domain-like"/>
    <property type="match status" value="1"/>
</dbReference>
<dbReference type="Pfam" id="PF07715">
    <property type="entry name" value="Plug"/>
    <property type="match status" value="1"/>
</dbReference>
<dbReference type="PANTHER" id="PTHR30069">
    <property type="entry name" value="TONB-DEPENDENT OUTER MEMBRANE RECEPTOR"/>
    <property type="match status" value="1"/>
</dbReference>
<keyword evidence="3 7" id="KW-1134">Transmembrane beta strand</keyword>
<reference evidence="11 12" key="1">
    <citation type="submission" date="2022-02" db="EMBL/GenBank/DDBJ databases">
        <authorList>
            <person name="Zhuang L."/>
        </authorList>
    </citation>
    <scope>NUCLEOTIDE SEQUENCE [LARGE SCALE GENOMIC DNA]</scope>
    <source>
        <strain evidence="11 12">C32</strain>
    </source>
</reference>
<keyword evidence="6 7" id="KW-0998">Cell outer membrane</keyword>
<dbReference type="InterPro" id="IPR037066">
    <property type="entry name" value="Plug_dom_sf"/>
</dbReference>
<feature type="chain" id="PRO_5045996052" evidence="8">
    <location>
        <begin position="28"/>
        <end position="1058"/>
    </location>
</feature>
<evidence type="ECO:0000256" key="6">
    <source>
        <dbReference type="ARBA" id="ARBA00023237"/>
    </source>
</evidence>
<keyword evidence="11" id="KW-0675">Receptor</keyword>
<evidence type="ECO:0000256" key="8">
    <source>
        <dbReference type="SAM" id="SignalP"/>
    </source>
</evidence>
<dbReference type="EMBL" id="JAKOGG010000010">
    <property type="protein sequence ID" value="MCS4557573.1"/>
    <property type="molecule type" value="Genomic_DNA"/>
</dbReference>
<evidence type="ECO:0000259" key="10">
    <source>
        <dbReference type="Pfam" id="PF25183"/>
    </source>
</evidence>
<dbReference type="InterPro" id="IPR036942">
    <property type="entry name" value="Beta-barrel_TonB_sf"/>
</dbReference>
<keyword evidence="4 7" id="KW-0812">Transmembrane</keyword>
<evidence type="ECO:0000313" key="12">
    <source>
        <dbReference type="Proteomes" id="UP001201549"/>
    </source>
</evidence>
<dbReference type="SUPFAM" id="SSF56935">
    <property type="entry name" value="Porins"/>
    <property type="match status" value="1"/>
</dbReference>
<comment type="similarity">
    <text evidence="7">Belongs to the TonB-dependent receptor family.</text>
</comment>
<evidence type="ECO:0000256" key="7">
    <source>
        <dbReference type="PROSITE-ProRule" id="PRU01360"/>
    </source>
</evidence>
<dbReference type="Gene3D" id="2.40.170.20">
    <property type="entry name" value="TonB-dependent receptor, beta-barrel domain"/>
    <property type="match status" value="1"/>
</dbReference>
<reference evidence="12" key="2">
    <citation type="submission" date="2023-07" db="EMBL/GenBank/DDBJ databases">
        <title>Shewanella mangrovi sp. nov., an acetaldehyde- degrading bacterium isolated from mangrove sediment.</title>
        <authorList>
            <person name="Liu Y."/>
        </authorList>
    </citation>
    <scope>NUCLEOTIDE SEQUENCE [LARGE SCALE GENOMIC DNA]</scope>
    <source>
        <strain evidence="12">C32</strain>
    </source>
</reference>
<dbReference type="Pfam" id="PF25183">
    <property type="entry name" value="OMP_b-brl_4"/>
    <property type="match status" value="2"/>
</dbReference>
<dbReference type="RefSeq" id="WP_238897048.1">
    <property type="nucleotide sequence ID" value="NZ_JAKOGG010000010.1"/>
</dbReference>
<gene>
    <name evidence="11" type="ORF">L9G74_14075</name>
</gene>
<keyword evidence="8" id="KW-0732">Signal</keyword>
<sequence>MMIQGFTKSRLALALTLAIGASSMAYAADTTSAMRGTIVGPEGQPAPNTKITLIHQPSGTVTEVTTNEAGAFSASGLRVGGPYQIIIDSDVYQDTVESDIYLQLGQTFRLNEQLQASQNVERITVTGSRVAYTSNAGSSSTFGSDAIENSPSFNRDMKDIIRQNPLANALGGSSNSLTVAGQNPRYNSINVDGVGLNDDFGLSSNGYPTNRSPIGIDAIDQLSIETNPYKAQYGGFSGARINAVTKSGTNEFHGGVTYERTDDSWAGKAKNPYTGNETEVQGIDSDTWAFNVGGPLIKDKLFFFVNYEKYNKPLVADWGPDGSGAPNTTRMTTDEYTQVRDFTQERYGVDIGDWNASPEEDSKNALVKLDWNINQDQRLAFSYKRGRDSQAYGMTSSRNTLNPTSSWYTRENKMDAYSLQLYSDWNSDFSTEMALSYKHNEAISEPNTRAMGDVTIRNFAGRDGHAINFGADGARHANYLETKNFNASIDATYLLADHKLGFGASYERLDIFNLFVNSSLGVWTFNNFADFQNGNPSAFEYRNAVTNNVNDGAADLVMGTYAAYIQDEWALSSSIDLTYGVRYERTFSNDKPAYNEGFETTYGFSNQENLDGKDIWLPRVGIQWYATDALTVRGGVGRFAGGKPNVWVSNSFSKDGVTVSDFSLNSSRQVIPNSDITTVAPVYQDMLATGNRGETDAIDPDFEIPSDWRASVGFDYQFDLPVLGDGFTWSSEFIYVKKQDDLAWRDLNRYDTGERATDGRIIYANYAGRNSPDILLTNADKDGKSKIFTTSLAKSWESGVDLTMSYTHQDIEEGNFGTSSQAASNWRFNHVINRNDDYIGNGYYEIEHSFKVTLGYTHEFFSGYATKFNAFFERRSGLPYSWLMGGAYQDANGNNLTYQNAYAIGDQNGVYGNYAPYIPTGPNDPSVTYADGFSYEQFMNDYVIPAGLGKYAGGYVPKMSANVPWVTTLDISVSQEIPGFMEGHKGQIYLTVQNFANLLNKKWGRQEYTSNSYKTLADANYLPDGTTIYSPNSGFRTENNFDDDQSVWYLKVGVKYTF</sequence>
<feature type="signal peptide" evidence="8">
    <location>
        <begin position="1"/>
        <end position="27"/>
    </location>
</feature>
<evidence type="ECO:0000256" key="4">
    <source>
        <dbReference type="ARBA" id="ARBA00022692"/>
    </source>
</evidence>
<comment type="subcellular location">
    <subcellularLocation>
        <location evidence="1 7">Cell outer membrane</location>
        <topology evidence="1 7">Multi-pass membrane protein</topology>
    </subcellularLocation>
</comment>
<evidence type="ECO:0000313" key="11">
    <source>
        <dbReference type="EMBL" id="MCS4557573.1"/>
    </source>
</evidence>
<dbReference type="Pfam" id="PF13620">
    <property type="entry name" value="CarboxypepD_reg"/>
    <property type="match status" value="1"/>
</dbReference>
<dbReference type="PANTHER" id="PTHR30069:SF46">
    <property type="entry name" value="OAR PROTEIN"/>
    <property type="match status" value="1"/>
</dbReference>
<dbReference type="Proteomes" id="UP001201549">
    <property type="component" value="Unassembled WGS sequence"/>
</dbReference>
<feature type="domain" description="TonB-dependent receptor plug" evidence="9">
    <location>
        <begin position="136"/>
        <end position="236"/>
    </location>
</feature>
<accession>A0ABT2FMU1</accession>
<keyword evidence="5 7" id="KW-0472">Membrane</keyword>
<proteinExistence type="inferred from homology"/>
<dbReference type="PROSITE" id="PS52016">
    <property type="entry name" value="TONB_DEPENDENT_REC_3"/>
    <property type="match status" value="1"/>
</dbReference>
<keyword evidence="2 7" id="KW-0813">Transport</keyword>
<feature type="domain" description="TonB-dependent transporter Oar-like beta-barrel" evidence="10">
    <location>
        <begin position="355"/>
        <end position="1000"/>
    </location>
</feature>
<evidence type="ECO:0000256" key="1">
    <source>
        <dbReference type="ARBA" id="ARBA00004571"/>
    </source>
</evidence>
<dbReference type="Gene3D" id="2.170.130.10">
    <property type="entry name" value="TonB-dependent receptor, plug domain"/>
    <property type="match status" value="1"/>
</dbReference>
<comment type="caution">
    <text evidence="11">The sequence shown here is derived from an EMBL/GenBank/DDBJ whole genome shotgun (WGS) entry which is preliminary data.</text>
</comment>
<evidence type="ECO:0000256" key="5">
    <source>
        <dbReference type="ARBA" id="ARBA00023136"/>
    </source>
</evidence>
<keyword evidence="12" id="KW-1185">Reference proteome</keyword>
<name>A0ABT2FMU1_9GAMM</name>
<dbReference type="InterPro" id="IPR013784">
    <property type="entry name" value="Carb-bd-like_fold"/>
</dbReference>
<evidence type="ECO:0000256" key="3">
    <source>
        <dbReference type="ARBA" id="ARBA00022452"/>
    </source>
</evidence>
<feature type="domain" description="TonB-dependent transporter Oar-like beta-barrel" evidence="10">
    <location>
        <begin position="244"/>
        <end position="311"/>
    </location>
</feature>
<dbReference type="InterPro" id="IPR039426">
    <property type="entry name" value="TonB-dep_rcpt-like"/>
</dbReference>
<dbReference type="InterPro" id="IPR057601">
    <property type="entry name" value="Oar-like_b-barrel"/>
</dbReference>
<dbReference type="InterPro" id="IPR012910">
    <property type="entry name" value="Plug_dom"/>
</dbReference>